<sequence>MDMAWFDALDPHWQTLLQLSSLVLASGALGGLLAWMARRMAALLRQRLSGWAAHLLHVDVVKRFTQALPSLLVQAGLPLFAGPTSQMNTVVRNVALALTVLHLTRGVIKLLDVYLHSTLSHAGVTGQQQRSIKSYIQLAQLLLAAIGLVVIVASLIDRSPLIVLSGMGAMSAVLMLVFKDTLLSFTAGVQITSNDLVRLGDWIEMPQAGADGAVIDIALNTIRVQNWDLTITTIPTWRFMSESFKNWRGMQEGGGRRIKRSLFIDAASVRFLDAQEITRLSQVQLISDYLGDKREAVQATNAERRARLGELAEVATNQRRLTNLGTFRAYVLAHLRANPDIHSDKTLMVRQLAMAAEGIPMEIYCFTRSVAWVEYERVQSDLFDHLIAILPEFGLRLYQSPSGVDMRQWRGLDAG</sequence>
<dbReference type="EMBL" id="CP021455">
    <property type="protein sequence ID" value="ARU03790.1"/>
    <property type="molecule type" value="Genomic_DNA"/>
</dbReference>
<keyword evidence="15" id="KW-1185">Reference proteome</keyword>
<evidence type="ECO:0000313" key="14">
    <source>
        <dbReference type="EMBL" id="ARU03790.1"/>
    </source>
</evidence>
<evidence type="ECO:0000256" key="11">
    <source>
        <dbReference type="SAM" id="Phobius"/>
    </source>
</evidence>
<evidence type="ECO:0000259" key="13">
    <source>
        <dbReference type="Pfam" id="PF21082"/>
    </source>
</evidence>
<dbReference type="Pfam" id="PF21082">
    <property type="entry name" value="MS_channel_3rd"/>
    <property type="match status" value="1"/>
</dbReference>
<reference evidence="14 15" key="1">
    <citation type="submission" date="2017-05" db="EMBL/GenBank/DDBJ databases">
        <authorList>
            <person name="Song R."/>
            <person name="Chenine A.L."/>
            <person name="Ruprecht R.M."/>
        </authorList>
    </citation>
    <scope>NUCLEOTIDE SEQUENCE [LARGE SCALE GENOMIC DNA]</scope>
    <source>
        <strain evidence="14 15">DSM 26136</strain>
    </source>
</reference>
<evidence type="ECO:0000256" key="9">
    <source>
        <dbReference type="ARBA" id="ARBA00093630"/>
    </source>
</evidence>
<evidence type="ECO:0000256" key="7">
    <source>
        <dbReference type="ARBA" id="ARBA00023016"/>
    </source>
</evidence>
<dbReference type="InterPro" id="IPR010920">
    <property type="entry name" value="LSM_dom_sf"/>
</dbReference>
<organism evidence="14 15">
    <name type="scientific">Comamonas serinivorans</name>
    <dbReference type="NCBI Taxonomy" id="1082851"/>
    <lineage>
        <taxon>Bacteria</taxon>
        <taxon>Pseudomonadati</taxon>
        <taxon>Pseudomonadota</taxon>
        <taxon>Betaproteobacteria</taxon>
        <taxon>Burkholderiales</taxon>
        <taxon>Comamonadaceae</taxon>
        <taxon>Comamonas</taxon>
    </lineage>
</organism>
<dbReference type="InterPro" id="IPR006685">
    <property type="entry name" value="MscS_channel_2nd"/>
</dbReference>
<dbReference type="OrthoDB" id="9775207at2"/>
<evidence type="ECO:0000256" key="6">
    <source>
        <dbReference type="ARBA" id="ARBA00022989"/>
    </source>
</evidence>
<feature type="transmembrane region" description="Helical" evidence="11">
    <location>
        <begin position="161"/>
        <end position="178"/>
    </location>
</feature>
<dbReference type="PANTHER" id="PTHR30414:SF0">
    <property type="entry name" value="MINICONDUCTANCE MECHANOSENSITIVE CHANNEL YBDG"/>
    <property type="match status" value="1"/>
</dbReference>
<dbReference type="InterPro" id="IPR030192">
    <property type="entry name" value="YbdG"/>
</dbReference>
<dbReference type="Pfam" id="PF00924">
    <property type="entry name" value="MS_channel_2nd"/>
    <property type="match status" value="1"/>
</dbReference>
<dbReference type="GO" id="GO:0071470">
    <property type="term" value="P:cellular response to osmotic stress"/>
    <property type="evidence" value="ECO:0007669"/>
    <property type="project" value="InterPro"/>
</dbReference>
<keyword evidence="5 11" id="KW-0812">Transmembrane</keyword>
<dbReference type="PANTHER" id="PTHR30414">
    <property type="entry name" value="MINICONDUCTANCE MECHANOSENSITIVE CHANNEL YBDG"/>
    <property type="match status" value="1"/>
</dbReference>
<feature type="transmembrane region" description="Helical" evidence="11">
    <location>
        <begin position="135"/>
        <end position="155"/>
    </location>
</feature>
<feature type="domain" description="Mechanosensitive ion channel MscS C-terminal" evidence="13">
    <location>
        <begin position="331"/>
        <end position="396"/>
    </location>
</feature>
<evidence type="ECO:0000256" key="2">
    <source>
        <dbReference type="ARBA" id="ARBA00008017"/>
    </source>
</evidence>
<keyword evidence="3" id="KW-1003">Cell membrane</keyword>
<evidence type="ECO:0000256" key="5">
    <source>
        <dbReference type="ARBA" id="ARBA00022692"/>
    </source>
</evidence>
<evidence type="ECO:0000256" key="4">
    <source>
        <dbReference type="ARBA" id="ARBA00022519"/>
    </source>
</evidence>
<keyword evidence="7" id="KW-0346">Stress response</keyword>
<dbReference type="FunFam" id="2.30.30.60:FF:000002">
    <property type="entry name" value="Mechanosensitive ion channel family protein"/>
    <property type="match status" value="1"/>
</dbReference>
<keyword evidence="8 11" id="KW-0472">Membrane</keyword>
<dbReference type="GO" id="GO:0008381">
    <property type="term" value="F:mechanosensitive monoatomic ion channel activity"/>
    <property type="evidence" value="ECO:0007669"/>
    <property type="project" value="InterPro"/>
</dbReference>
<evidence type="ECO:0000259" key="12">
    <source>
        <dbReference type="Pfam" id="PF00924"/>
    </source>
</evidence>
<dbReference type="GO" id="GO:0005886">
    <property type="term" value="C:plasma membrane"/>
    <property type="evidence" value="ECO:0007669"/>
    <property type="project" value="UniProtKB-SubCell"/>
</dbReference>
<dbReference type="AlphaFoldDB" id="A0A1Y0EK06"/>
<evidence type="ECO:0000256" key="1">
    <source>
        <dbReference type="ARBA" id="ARBA00004429"/>
    </source>
</evidence>
<dbReference type="SUPFAM" id="SSF50182">
    <property type="entry name" value="Sm-like ribonucleoproteins"/>
    <property type="match status" value="1"/>
</dbReference>
<name>A0A1Y0EK06_9BURK</name>
<accession>A0A1Y0EK06</accession>
<gene>
    <name evidence="14" type="ORF">CCO03_03015</name>
</gene>
<evidence type="ECO:0000256" key="10">
    <source>
        <dbReference type="ARBA" id="ARBA00093659"/>
    </source>
</evidence>
<comment type="similarity">
    <text evidence="2">Belongs to the MscS (TC 1.A.23) family.</text>
</comment>
<evidence type="ECO:0000256" key="3">
    <source>
        <dbReference type="ARBA" id="ARBA00022475"/>
    </source>
</evidence>
<proteinExistence type="inferred from homology"/>
<feature type="transmembrane region" description="Helical" evidence="11">
    <location>
        <begin position="16"/>
        <end position="37"/>
    </location>
</feature>
<comment type="subcellular location">
    <subcellularLocation>
        <location evidence="1">Cell inner membrane</location>
        <topology evidence="1">Multi-pass membrane protein</topology>
    </subcellularLocation>
</comment>
<feature type="domain" description="Mechanosensitive ion channel MscS" evidence="12">
    <location>
        <begin position="180"/>
        <end position="248"/>
    </location>
</feature>
<dbReference type="Gene3D" id="2.30.30.60">
    <property type="match status" value="1"/>
</dbReference>
<evidence type="ECO:0000256" key="8">
    <source>
        <dbReference type="ARBA" id="ARBA00023136"/>
    </source>
</evidence>
<dbReference type="RefSeq" id="WP_087277081.1">
    <property type="nucleotide sequence ID" value="NZ_CP021455.1"/>
</dbReference>
<dbReference type="InterPro" id="IPR049278">
    <property type="entry name" value="MS_channel_C"/>
</dbReference>
<evidence type="ECO:0000313" key="15">
    <source>
        <dbReference type="Proteomes" id="UP000196138"/>
    </source>
</evidence>
<keyword evidence="4" id="KW-0997">Cell inner membrane</keyword>
<dbReference type="Proteomes" id="UP000196138">
    <property type="component" value="Chromosome"/>
</dbReference>
<dbReference type="KEGG" id="cser:CCO03_03015"/>
<dbReference type="InterPro" id="IPR023408">
    <property type="entry name" value="MscS_beta-dom_sf"/>
</dbReference>
<keyword evidence="6 11" id="KW-1133">Transmembrane helix</keyword>
<protein>
    <recommendedName>
        <fullName evidence="9">Mechanosensing system component YbdG</fullName>
    </recommendedName>
    <alternativeName>
        <fullName evidence="10">Mechanosensitive channel homolog YbdG</fullName>
    </alternativeName>
</protein>